<gene>
    <name evidence="2" type="ORF">bsdcttw_47630</name>
</gene>
<dbReference type="Proteomes" id="UP000515703">
    <property type="component" value="Chromosome"/>
</dbReference>
<dbReference type="Gene3D" id="3.40.630.30">
    <property type="match status" value="1"/>
</dbReference>
<dbReference type="EMBL" id="AP023368">
    <property type="protein sequence ID" value="BCK01723.1"/>
    <property type="molecule type" value="Genomic_DNA"/>
</dbReference>
<keyword evidence="3" id="KW-1185">Reference proteome</keyword>
<keyword evidence="2" id="KW-0808">Transferase</keyword>
<evidence type="ECO:0000313" key="2">
    <source>
        <dbReference type="EMBL" id="BCK01723.1"/>
    </source>
</evidence>
<dbReference type="SUPFAM" id="SSF55729">
    <property type="entry name" value="Acyl-CoA N-acyltransferases (Nat)"/>
    <property type="match status" value="1"/>
</dbReference>
<protein>
    <submittedName>
        <fullName evidence="2">GNAT family acetyltransferase</fullName>
    </submittedName>
</protein>
<feature type="domain" description="N-acetyltransferase" evidence="1">
    <location>
        <begin position="14"/>
        <end position="181"/>
    </location>
</feature>
<dbReference type="RefSeq" id="WP_185257257.1">
    <property type="nucleotide sequence ID" value="NZ_AP023368.1"/>
</dbReference>
<sequence length="185" mass="20855">MKLIGTKVLETKRLLLRPFRVSDAENMYKNWASDGEVVKFLTWPPHESARATRALLVLWEEESKAPGTYQWCIELKSIGEAIGSIGAVHIFEHINAVEVGYCIGKNFWGQGIMTEALTAIRDYFFAEVEVGRLEARHDTKNPGSGKVMEKCGFIFEGIRRQGGKNNTGICDLACYGIVRNDWKKL</sequence>
<dbReference type="InterPro" id="IPR000182">
    <property type="entry name" value="GNAT_dom"/>
</dbReference>
<accession>A0A7M3SAV5</accession>
<dbReference type="PANTHER" id="PTHR43792">
    <property type="entry name" value="GNAT FAMILY, PUTATIVE (AFU_ORTHOLOGUE AFUA_3G00765)-RELATED-RELATED"/>
    <property type="match status" value="1"/>
</dbReference>
<evidence type="ECO:0000313" key="3">
    <source>
        <dbReference type="Proteomes" id="UP000515703"/>
    </source>
</evidence>
<proteinExistence type="predicted"/>
<organism evidence="2 3">
    <name type="scientific">Anaerocolumna chitinilytica</name>
    <dbReference type="NCBI Taxonomy" id="1727145"/>
    <lineage>
        <taxon>Bacteria</taxon>
        <taxon>Bacillati</taxon>
        <taxon>Bacillota</taxon>
        <taxon>Clostridia</taxon>
        <taxon>Lachnospirales</taxon>
        <taxon>Lachnospiraceae</taxon>
        <taxon>Anaerocolumna</taxon>
    </lineage>
</organism>
<dbReference type="Pfam" id="PF13302">
    <property type="entry name" value="Acetyltransf_3"/>
    <property type="match status" value="1"/>
</dbReference>
<evidence type="ECO:0000259" key="1">
    <source>
        <dbReference type="PROSITE" id="PS51186"/>
    </source>
</evidence>
<dbReference type="AlphaFoldDB" id="A0A7M3SAV5"/>
<name>A0A7M3SAV5_9FIRM</name>
<dbReference type="PROSITE" id="PS51186">
    <property type="entry name" value="GNAT"/>
    <property type="match status" value="1"/>
</dbReference>
<dbReference type="InterPro" id="IPR051531">
    <property type="entry name" value="N-acetyltransferase"/>
</dbReference>
<dbReference type="InterPro" id="IPR016181">
    <property type="entry name" value="Acyl_CoA_acyltransferase"/>
</dbReference>
<reference evidence="2 3" key="2">
    <citation type="submission" date="2020-08" db="EMBL/GenBank/DDBJ databases">
        <authorList>
            <person name="Ueki A."/>
            <person name="Tonouchi A."/>
        </authorList>
    </citation>
    <scope>NUCLEOTIDE SEQUENCE [LARGE SCALE GENOMIC DNA]</scope>
    <source>
        <strain evidence="2 3">CTTW</strain>
    </source>
</reference>
<dbReference type="GO" id="GO:0016747">
    <property type="term" value="F:acyltransferase activity, transferring groups other than amino-acyl groups"/>
    <property type="evidence" value="ECO:0007669"/>
    <property type="project" value="InterPro"/>
</dbReference>
<reference evidence="2 3" key="1">
    <citation type="submission" date="2020-08" db="EMBL/GenBank/DDBJ databases">
        <title>Draft genome sequencing of an Anaerocolumna strain isolated from anoxic soil subjected to BSD treatment.</title>
        <authorList>
            <person name="Uek A."/>
            <person name="Tonouchi A."/>
        </authorList>
    </citation>
    <scope>NUCLEOTIDE SEQUENCE [LARGE SCALE GENOMIC DNA]</scope>
    <source>
        <strain evidence="2 3">CTTW</strain>
    </source>
</reference>
<dbReference type="KEGG" id="acht:bsdcttw_47630"/>